<dbReference type="AlphaFoldDB" id="A0A1G8IR88"/>
<dbReference type="Proteomes" id="UP000198606">
    <property type="component" value="Unassembled WGS sequence"/>
</dbReference>
<accession>A0A1G8IR88</accession>
<dbReference type="InterPro" id="IPR051260">
    <property type="entry name" value="Diverse_substr_monoxygenases"/>
</dbReference>
<evidence type="ECO:0000256" key="1">
    <source>
        <dbReference type="ARBA" id="ARBA00022630"/>
    </source>
</evidence>
<dbReference type="PANTHER" id="PTHR30011">
    <property type="entry name" value="ALKANESULFONATE MONOOXYGENASE-RELATED"/>
    <property type="match status" value="1"/>
</dbReference>
<evidence type="ECO:0000256" key="5">
    <source>
        <dbReference type="ARBA" id="ARBA00033748"/>
    </source>
</evidence>
<feature type="binding site" evidence="6">
    <location>
        <position position="223"/>
    </location>
    <ligand>
        <name>FMN</name>
        <dbReference type="ChEBI" id="CHEBI:58210"/>
    </ligand>
</feature>
<evidence type="ECO:0000313" key="8">
    <source>
        <dbReference type="EMBL" id="SDI21446.1"/>
    </source>
</evidence>
<feature type="binding site" evidence="6">
    <location>
        <position position="148"/>
    </location>
    <ligand>
        <name>FMN</name>
        <dbReference type="ChEBI" id="CHEBI:58210"/>
    </ligand>
</feature>
<keyword evidence="2 6" id="KW-0288">FMN</keyword>
<dbReference type="CDD" id="cd01095">
    <property type="entry name" value="Nitrilotriacetate_monoxgenase"/>
    <property type="match status" value="1"/>
</dbReference>
<reference evidence="8 9" key="1">
    <citation type="submission" date="2016-10" db="EMBL/GenBank/DDBJ databases">
        <authorList>
            <person name="de Groot N.N."/>
        </authorList>
    </citation>
    <scope>NUCLEOTIDE SEQUENCE [LARGE SCALE GENOMIC DNA]</scope>
    <source>
        <strain evidence="8 9">LMG 18387</strain>
    </source>
</reference>
<dbReference type="GO" id="GO:0004497">
    <property type="term" value="F:monooxygenase activity"/>
    <property type="evidence" value="ECO:0007669"/>
    <property type="project" value="UniProtKB-KW"/>
</dbReference>
<dbReference type="NCBIfam" id="TIGR03860">
    <property type="entry name" value="FMN_nitrolo"/>
    <property type="match status" value="1"/>
</dbReference>
<feature type="binding site" evidence="6">
    <location>
        <position position="56"/>
    </location>
    <ligand>
        <name>FMN</name>
        <dbReference type="ChEBI" id="CHEBI:58210"/>
    </ligand>
</feature>
<dbReference type="SUPFAM" id="SSF51679">
    <property type="entry name" value="Bacterial luciferase-like"/>
    <property type="match status" value="1"/>
</dbReference>
<dbReference type="InterPro" id="IPR036661">
    <property type="entry name" value="Luciferase-like_sf"/>
</dbReference>
<feature type="domain" description="Luciferase-like" evidence="7">
    <location>
        <begin position="26"/>
        <end position="292"/>
    </location>
</feature>
<dbReference type="GO" id="GO:0016705">
    <property type="term" value="F:oxidoreductase activity, acting on paired donors, with incorporation or reduction of molecular oxygen"/>
    <property type="evidence" value="ECO:0007669"/>
    <property type="project" value="InterPro"/>
</dbReference>
<gene>
    <name evidence="8" type="ORF">SAMN05216588_11323</name>
</gene>
<dbReference type="InterPro" id="IPR016215">
    <property type="entry name" value="NTA_MOA"/>
</dbReference>
<organism evidence="8 9">
    <name type="scientific">Phytopseudomonas flavescens</name>
    <dbReference type="NCBI Taxonomy" id="29435"/>
    <lineage>
        <taxon>Bacteria</taxon>
        <taxon>Pseudomonadati</taxon>
        <taxon>Pseudomonadota</taxon>
        <taxon>Gammaproteobacteria</taxon>
        <taxon>Pseudomonadales</taxon>
        <taxon>Pseudomonadaceae</taxon>
        <taxon>Phytopseudomonas</taxon>
    </lineage>
</organism>
<evidence type="ECO:0000313" key="9">
    <source>
        <dbReference type="Proteomes" id="UP000198606"/>
    </source>
</evidence>
<protein>
    <submittedName>
        <fullName evidence="8">FMN-dependent oxidoreductase, nitrilotriacetate monooxygenase family</fullName>
    </submittedName>
</protein>
<dbReference type="EMBL" id="FNDG01000013">
    <property type="protein sequence ID" value="SDI21446.1"/>
    <property type="molecule type" value="Genomic_DNA"/>
</dbReference>
<evidence type="ECO:0000256" key="4">
    <source>
        <dbReference type="ARBA" id="ARBA00023033"/>
    </source>
</evidence>
<keyword evidence="1 6" id="KW-0285">Flavoprotein</keyword>
<proteinExistence type="inferred from homology"/>
<keyword evidence="3" id="KW-0560">Oxidoreductase</keyword>
<dbReference type="InterPro" id="IPR011251">
    <property type="entry name" value="Luciferase-like_dom"/>
</dbReference>
<dbReference type="PANTHER" id="PTHR30011:SF16">
    <property type="entry name" value="C2H2 FINGER DOMAIN TRANSCRIPTION FACTOR (EUROFUNG)-RELATED"/>
    <property type="match status" value="1"/>
</dbReference>
<feature type="binding site" evidence="6">
    <location>
        <position position="98"/>
    </location>
    <ligand>
        <name>FMN</name>
        <dbReference type="ChEBI" id="CHEBI:58210"/>
    </ligand>
</feature>
<feature type="binding site" evidence="6">
    <location>
        <position position="152"/>
    </location>
    <ligand>
        <name>FMN</name>
        <dbReference type="ChEBI" id="CHEBI:58210"/>
    </ligand>
</feature>
<evidence type="ECO:0000256" key="2">
    <source>
        <dbReference type="ARBA" id="ARBA00022643"/>
    </source>
</evidence>
<evidence type="ECO:0000259" key="7">
    <source>
        <dbReference type="Pfam" id="PF00296"/>
    </source>
</evidence>
<evidence type="ECO:0000256" key="6">
    <source>
        <dbReference type="PIRSR" id="PIRSR000337-1"/>
    </source>
</evidence>
<dbReference type="STRING" id="29435.SAMN05216588_11323"/>
<dbReference type="Gene3D" id="3.20.20.30">
    <property type="entry name" value="Luciferase-like domain"/>
    <property type="match status" value="1"/>
</dbReference>
<keyword evidence="4 8" id="KW-0503">Monooxygenase</keyword>
<dbReference type="Pfam" id="PF00296">
    <property type="entry name" value="Bac_luciferase"/>
    <property type="match status" value="1"/>
</dbReference>
<dbReference type="RefSeq" id="WP_084307378.1">
    <property type="nucleotide sequence ID" value="NZ_FNDG01000013.1"/>
</dbReference>
<name>A0A1G8IR88_9GAMM</name>
<comment type="similarity">
    <text evidence="5">Belongs to the NtaA/SnaA/DszA monooxygenase family.</text>
</comment>
<sequence>MSESQRQLILLAMPSVHAGAWRYPGAQPGFQSSFEHMKGFAQTLEQGCFDGLFLPDSLALRDAPVESLMRSHSVTTLDPLTLLPALAAVTRHIGLIATASTTYNEPYMLARRLASLDLISAGRCGWNLVTSSNPNEAANFGKDQHMAHADRYLRAREFCDVMDGLWESWDEDAFCRDAQSGLYFDPQKLHVLDHQGACFSVRGPLNVARPIQARPVIVQAGASEAGRQIAAQTAEVVFTYQTDLPSAQHFYADMQSRAAAAKRTADLKIVPAVFVVLGDSLADAQEKRQRLDDLVDDQSSLATLSIALGHDITHYDRNGPLPPMPASNASKSGRDRLVELARREQLSILALARRVCGYQGLEMLGTAAMIADQMQLWLDNGAADGFNVMFSHLPGGATAFVEQVVPELQRRKLLRRHYSGATLREHLGLKTPRPGYSRHRAQ</sequence>
<dbReference type="PIRSF" id="PIRSF000337">
    <property type="entry name" value="NTA_MOA"/>
    <property type="match status" value="1"/>
</dbReference>
<evidence type="ECO:0000256" key="3">
    <source>
        <dbReference type="ARBA" id="ARBA00023002"/>
    </source>
</evidence>